<reference evidence="2 3" key="1">
    <citation type="submission" date="2022-09" db="EMBL/GenBank/DDBJ databases">
        <title>New species of Phenylobacterium.</title>
        <authorList>
            <person name="Mieszkin S."/>
        </authorList>
    </citation>
    <scope>NUCLEOTIDE SEQUENCE [LARGE SCALE GENOMIC DNA]</scope>
    <source>
        <strain evidence="2 3">HK31-G</strain>
    </source>
</reference>
<proteinExistence type="predicted"/>
<comment type="caution">
    <text evidence="2">The sequence shown here is derived from an EMBL/GenBank/DDBJ whole genome shotgun (WGS) entry which is preliminary data.</text>
</comment>
<organism evidence="2 3">
    <name type="scientific">Phenylobacterium ferrooxidans</name>
    <dbReference type="NCBI Taxonomy" id="2982689"/>
    <lineage>
        <taxon>Bacteria</taxon>
        <taxon>Pseudomonadati</taxon>
        <taxon>Pseudomonadota</taxon>
        <taxon>Alphaproteobacteria</taxon>
        <taxon>Caulobacterales</taxon>
        <taxon>Caulobacteraceae</taxon>
        <taxon>Phenylobacterium</taxon>
    </lineage>
</organism>
<keyword evidence="1" id="KW-0812">Transmembrane</keyword>
<keyword evidence="3" id="KW-1185">Reference proteome</keyword>
<evidence type="ECO:0000256" key="1">
    <source>
        <dbReference type="SAM" id="Phobius"/>
    </source>
</evidence>
<dbReference type="SUPFAM" id="SSF53474">
    <property type="entry name" value="alpha/beta-Hydrolases"/>
    <property type="match status" value="1"/>
</dbReference>
<accession>A0ABW6CIH2</accession>
<dbReference type="InterPro" id="IPR021440">
    <property type="entry name" value="DUF3089"/>
</dbReference>
<name>A0ABW6CIH2_9CAUL</name>
<feature type="transmembrane region" description="Helical" evidence="1">
    <location>
        <begin position="12"/>
        <end position="30"/>
    </location>
</feature>
<evidence type="ECO:0000313" key="2">
    <source>
        <dbReference type="EMBL" id="MFD3262564.1"/>
    </source>
</evidence>
<dbReference type="InterPro" id="IPR029058">
    <property type="entry name" value="AB_hydrolase_fold"/>
</dbReference>
<keyword evidence="1" id="KW-1133">Transmembrane helix</keyword>
<protein>
    <submittedName>
        <fullName evidence="2">DUF3089 domain-containing protein</fullName>
    </submittedName>
</protein>
<sequence>MAERPKGFKRTVSAAVVVVLALVIMAAFVWRDDIASNALDPKEPFQTYRPPTAPDYTRRAAWALLPAHPEVWTTADPAADVFFVGPTSYDGGPHWNSPIDDVQADKFFRRVVAPNYAGPFVRVGRLFAPRYRQASLYTLLTLREDARDARRFAYADVAAAFRQYLAADNKGRPFIIVGVEQGGTLASRLIADEVIRDPSVRARLAAAYLIETVVSADAPPLTPCAGPRQAGCLAAWASAFEHDVERVQALKDRSLIWDANGELEHISGRTPLCFNPLLGAVSNAPAPAKLNLGAANATGLEWGARPAFLTRQVSARCEDGILRVSRPKPKMLKSAGSWADKRKVPGYNLFYGDLEADAKRRVAALTSSPSFVRPAPPITEVRAVKVSRVHRIDR</sequence>
<dbReference type="Pfam" id="PF11288">
    <property type="entry name" value="DUF3089"/>
    <property type="match status" value="1"/>
</dbReference>
<gene>
    <name evidence="2" type="ORF">OCL97_01135</name>
</gene>
<keyword evidence="1" id="KW-0472">Membrane</keyword>
<dbReference type="Proteomes" id="UP001598130">
    <property type="component" value="Unassembled WGS sequence"/>
</dbReference>
<evidence type="ECO:0000313" key="3">
    <source>
        <dbReference type="Proteomes" id="UP001598130"/>
    </source>
</evidence>
<dbReference type="RefSeq" id="WP_377366839.1">
    <property type="nucleotide sequence ID" value="NZ_JAOTJD010000001.1"/>
</dbReference>
<dbReference type="EMBL" id="JAOTJD010000001">
    <property type="protein sequence ID" value="MFD3262564.1"/>
    <property type="molecule type" value="Genomic_DNA"/>
</dbReference>